<dbReference type="PANTHER" id="PTHR11830">
    <property type="entry name" value="40S RIBOSOMAL PROTEIN S3A"/>
    <property type="match status" value="1"/>
</dbReference>
<keyword evidence="1" id="KW-0963">Cytoplasm</keyword>
<dbReference type="Proteomes" id="UP001291623">
    <property type="component" value="Unassembled WGS sequence"/>
</dbReference>
<evidence type="ECO:0000256" key="4">
    <source>
        <dbReference type="RuleBase" id="RU000668"/>
    </source>
</evidence>
<reference evidence="6" key="1">
    <citation type="submission" date="2023-12" db="EMBL/GenBank/DDBJ databases">
        <title>Genome assembly of Anisodus tanguticus.</title>
        <authorList>
            <person name="Wang Y.-J."/>
        </authorList>
    </citation>
    <scope>NUCLEOTIDE SEQUENCE</scope>
    <source>
        <strain evidence="6">KB-2021</strain>
        <tissue evidence="6">Leaf</tissue>
    </source>
</reference>
<dbReference type="InterPro" id="IPR018281">
    <property type="entry name" value="Ribosomal_eS1_CS"/>
</dbReference>
<dbReference type="AlphaFoldDB" id="A0AAE1QPJ0"/>
<dbReference type="SMART" id="SM01397">
    <property type="entry name" value="Ribosomal_S3Ae"/>
    <property type="match status" value="1"/>
</dbReference>
<dbReference type="Pfam" id="PF01015">
    <property type="entry name" value="Ribosomal_S3Ae"/>
    <property type="match status" value="1"/>
</dbReference>
<evidence type="ECO:0000256" key="2">
    <source>
        <dbReference type="ARBA" id="ARBA00022980"/>
    </source>
</evidence>
<evidence type="ECO:0000313" key="7">
    <source>
        <dbReference type="Proteomes" id="UP001291623"/>
    </source>
</evidence>
<accession>A0AAE1QPJ0</accession>
<name>A0AAE1QPJ0_9SOLA</name>
<keyword evidence="2 4" id="KW-0689">Ribosomal protein</keyword>
<dbReference type="GO" id="GO:1990904">
    <property type="term" value="C:ribonucleoprotein complex"/>
    <property type="evidence" value="ECO:0007669"/>
    <property type="project" value="UniProtKB-KW"/>
</dbReference>
<evidence type="ECO:0000256" key="1">
    <source>
        <dbReference type="ARBA" id="ARBA00022490"/>
    </source>
</evidence>
<dbReference type="GO" id="GO:0005840">
    <property type="term" value="C:ribosome"/>
    <property type="evidence" value="ECO:0007669"/>
    <property type="project" value="UniProtKB-KW"/>
</dbReference>
<evidence type="ECO:0000313" key="6">
    <source>
        <dbReference type="EMBL" id="KAK4336919.1"/>
    </source>
</evidence>
<gene>
    <name evidence="6" type="ORF">RND71_044035</name>
</gene>
<keyword evidence="7" id="KW-1185">Reference proteome</keyword>
<dbReference type="GO" id="GO:0003735">
    <property type="term" value="F:structural constituent of ribosome"/>
    <property type="evidence" value="ECO:0007669"/>
    <property type="project" value="InterPro"/>
</dbReference>
<keyword evidence="3 4" id="KW-0687">Ribonucleoprotein</keyword>
<dbReference type="InterPro" id="IPR001593">
    <property type="entry name" value="Ribosomal_eS1"/>
</dbReference>
<evidence type="ECO:0000256" key="3">
    <source>
        <dbReference type="ARBA" id="ARBA00023274"/>
    </source>
</evidence>
<dbReference type="PROSITE" id="PS01191">
    <property type="entry name" value="RIBOSOMAL_S3AE"/>
    <property type="match status" value="1"/>
</dbReference>
<comment type="caution">
    <text evidence="6">The sequence shown here is derived from an EMBL/GenBank/DDBJ whole genome shotgun (WGS) entry which is preliminary data.</text>
</comment>
<dbReference type="EMBL" id="JAVYJV010000076">
    <property type="protein sequence ID" value="KAK4336919.1"/>
    <property type="molecule type" value="Genomic_DNA"/>
</dbReference>
<organism evidence="6 7">
    <name type="scientific">Anisodus tanguticus</name>
    <dbReference type="NCBI Taxonomy" id="243964"/>
    <lineage>
        <taxon>Eukaryota</taxon>
        <taxon>Viridiplantae</taxon>
        <taxon>Streptophyta</taxon>
        <taxon>Embryophyta</taxon>
        <taxon>Tracheophyta</taxon>
        <taxon>Spermatophyta</taxon>
        <taxon>Magnoliopsida</taxon>
        <taxon>eudicotyledons</taxon>
        <taxon>Gunneridae</taxon>
        <taxon>Pentapetalae</taxon>
        <taxon>asterids</taxon>
        <taxon>lamiids</taxon>
        <taxon>Solanales</taxon>
        <taxon>Solanaceae</taxon>
        <taxon>Solanoideae</taxon>
        <taxon>Hyoscyameae</taxon>
        <taxon>Anisodus</taxon>
    </lineage>
</organism>
<evidence type="ECO:0000256" key="5">
    <source>
        <dbReference type="SAM" id="MobiDB-lite"/>
    </source>
</evidence>
<feature type="region of interest" description="Disordered" evidence="5">
    <location>
        <begin position="155"/>
        <end position="182"/>
    </location>
</feature>
<sequence length="182" mass="20415">MAKGQKSGQKGAKKGQKKKIIDPFSRKEWYDVRAPAMFKVRNIGKTLVNRSVANKLASDSLKGRVFECSLADLQNDEIAYRKFKLVAEDVQGKNLLTNFHGMNLTTDAFAHVIEKRCAKVYPLHDVMIRKVKVMKKPKVDMARLLEMHDETRTTAIDSTGAPAEGVKVDRPDGYEPPVLSNV</sequence>
<protein>
    <recommendedName>
        <fullName evidence="8">40S ribosomal protein S3a</fullName>
    </recommendedName>
</protein>
<comment type="similarity">
    <text evidence="4">Belongs to the eukaryotic ribosomal protein eS1 family.</text>
</comment>
<evidence type="ECO:0008006" key="8">
    <source>
        <dbReference type="Google" id="ProtNLM"/>
    </source>
</evidence>
<dbReference type="GO" id="GO:0006412">
    <property type="term" value="P:translation"/>
    <property type="evidence" value="ECO:0007669"/>
    <property type="project" value="InterPro"/>
</dbReference>
<proteinExistence type="inferred from homology"/>